<reference evidence="2 3" key="1">
    <citation type="journal article" date="2015" name="J. Biotechnol.">
        <title>Complete genome sequence of a malodorant-producing acetogen, Clostridium scatologenes ATCC 25775(T).</title>
        <authorList>
            <person name="Zhu Z."/>
            <person name="Guo T."/>
            <person name="Zheng H."/>
            <person name="Song T."/>
            <person name="Ouyang P."/>
            <person name="Xie J."/>
        </authorList>
    </citation>
    <scope>NUCLEOTIDE SEQUENCE [LARGE SCALE GENOMIC DNA]</scope>
    <source>
        <strain evidence="2 3">ATCC 25775</strain>
    </source>
</reference>
<keyword evidence="3" id="KW-1185">Reference proteome</keyword>
<organism evidence="2 3">
    <name type="scientific">Clostridium scatologenes</name>
    <dbReference type="NCBI Taxonomy" id="1548"/>
    <lineage>
        <taxon>Bacteria</taxon>
        <taxon>Bacillati</taxon>
        <taxon>Bacillota</taxon>
        <taxon>Clostridia</taxon>
        <taxon>Eubacteriales</taxon>
        <taxon>Clostridiaceae</taxon>
        <taxon>Clostridium</taxon>
    </lineage>
</organism>
<dbReference type="STRING" id="1548.CSCA_2975"/>
<evidence type="ECO:0000313" key="2">
    <source>
        <dbReference type="EMBL" id="AKA70100.1"/>
    </source>
</evidence>
<dbReference type="KEGG" id="csq:CSCA_2975"/>
<dbReference type="Proteomes" id="UP000033115">
    <property type="component" value="Chromosome"/>
</dbReference>
<evidence type="ECO:0000256" key="1">
    <source>
        <dbReference type="SAM" id="Phobius"/>
    </source>
</evidence>
<protein>
    <recommendedName>
        <fullName evidence="4">DUF2953 domain-containing protein</fullName>
    </recommendedName>
</protein>
<dbReference type="AlphaFoldDB" id="A0A0E3M9Y7"/>
<dbReference type="InterPro" id="IPR021338">
    <property type="entry name" value="DUF2953"/>
</dbReference>
<feature type="transmembrane region" description="Helical" evidence="1">
    <location>
        <begin position="144"/>
        <end position="164"/>
    </location>
</feature>
<gene>
    <name evidence="2" type="ORF">CSCA_2975</name>
</gene>
<evidence type="ECO:0008006" key="4">
    <source>
        <dbReference type="Google" id="ProtNLM"/>
    </source>
</evidence>
<accession>A0A0E3M9Y7</accession>
<evidence type="ECO:0000313" key="3">
    <source>
        <dbReference type="Proteomes" id="UP000033115"/>
    </source>
</evidence>
<dbReference type="RefSeq" id="WP_029161196.1">
    <property type="nucleotide sequence ID" value="NZ_CP009933.1"/>
</dbReference>
<dbReference type="HOGENOM" id="CLU_118473_1_0_9"/>
<proteinExistence type="predicted"/>
<keyword evidence="1" id="KW-0812">Transmembrane</keyword>
<sequence length="175" mass="20901">MLIVFSIIILILLIPIPIIFKIKYVDKKLCMYIYNIELISKFKSYEKKDRNENKNKDKLNFYFEDIKLLLHLLNKSKFKPTLKFKFNLQYGLDDAAYTAICYGLFCALVPLLIKLLNYPFKIKKHSICIVPDLKKFILKLELNSIIFVNFAKVIYILYITYRIWRINKKIVLSKT</sequence>
<name>A0A0E3M9Y7_CLOSL</name>
<dbReference type="Pfam" id="PF11167">
    <property type="entry name" value="DUF2953"/>
    <property type="match status" value="1"/>
</dbReference>
<keyword evidence="1" id="KW-0472">Membrane</keyword>
<dbReference type="EMBL" id="CP009933">
    <property type="protein sequence ID" value="AKA70100.1"/>
    <property type="molecule type" value="Genomic_DNA"/>
</dbReference>
<keyword evidence="1" id="KW-1133">Transmembrane helix</keyword>
<feature type="transmembrane region" description="Helical" evidence="1">
    <location>
        <begin position="95"/>
        <end position="116"/>
    </location>
</feature>